<dbReference type="Proteomes" id="UP000326289">
    <property type="component" value="Unassembled WGS sequence"/>
</dbReference>
<proteinExistence type="predicted"/>
<gene>
    <name evidence="2" type="ORF">BDV30DRAFT_206919</name>
</gene>
<name>A0A5N6JBL9_9EURO</name>
<evidence type="ECO:0000313" key="3">
    <source>
        <dbReference type="Proteomes" id="UP000326289"/>
    </source>
</evidence>
<keyword evidence="1" id="KW-0472">Membrane</keyword>
<keyword evidence="1" id="KW-1133">Transmembrane helix</keyword>
<keyword evidence="1" id="KW-0812">Transmembrane</keyword>
<reference evidence="2 3" key="1">
    <citation type="submission" date="2019-04" db="EMBL/GenBank/DDBJ databases">
        <title>Fungal friends and foes A comparative genomics study of 23 Aspergillus species from section Flavi.</title>
        <authorList>
            <consortium name="DOE Joint Genome Institute"/>
            <person name="Kjaerbolling I."/>
            <person name="Vesth T.C."/>
            <person name="Frisvad J.C."/>
            <person name="Nybo J.L."/>
            <person name="Theobald S."/>
            <person name="Kildgaard S."/>
            <person name="Petersen T.I."/>
            <person name="Kuo A."/>
            <person name="Sato A."/>
            <person name="Lyhne E.K."/>
            <person name="Kogle M.E."/>
            <person name="Wiebenga A."/>
            <person name="Kun R.S."/>
            <person name="Lubbers R.J."/>
            <person name="Makela M.R."/>
            <person name="Barry K."/>
            <person name="Chovatia M."/>
            <person name="Clum A."/>
            <person name="Daum C."/>
            <person name="Haridas S."/>
            <person name="He G."/>
            <person name="LaButti K."/>
            <person name="Lipzen A."/>
            <person name="Mondo S."/>
            <person name="Pangilinan J."/>
            <person name="Riley R."/>
            <person name="Salamov A."/>
            <person name="Simmons B.A."/>
            <person name="Magnuson J.K."/>
            <person name="Henrissat B."/>
            <person name="Mortensen U.H."/>
            <person name="Larsen T.O."/>
            <person name="De vries R.P."/>
            <person name="Grigoriev I.V."/>
            <person name="Machida M."/>
            <person name="Baker S.E."/>
            <person name="Andersen M.R."/>
        </authorList>
    </citation>
    <scope>NUCLEOTIDE SEQUENCE [LARGE SCALE GENOMIC DNA]</scope>
    <source>
        <strain evidence="2 3">CBS 117635</strain>
    </source>
</reference>
<evidence type="ECO:0000313" key="2">
    <source>
        <dbReference type="EMBL" id="KAB8276256.1"/>
    </source>
</evidence>
<organism evidence="2 3">
    <name type="scientific">Aspergillus minisclerotigenes</name>
    <dbReference type="NCBI Taxonomy" id="656917"/>
    <lineage>
        <taxon>Eukaryota</taxon>
        <taxon>Fungi</taxon>
        <taxon>Dikarya</taxon>
        <taxon>Ascomycota</taxon>
        <taxon>Pezizomycotina</taxon>
        <taxon>Eurotiomycetes</taxon>
        <taxon>Eurotiomycetidae</taxon>
        <taxon>Eurotiales</taxon>
        <taxon>Aspergillaceae</taxon>
        <taxon>Aspergillus</taxon>
        <taxon>Aspergillus subgen. Circumdati</taxon>
    </lineage>
</organism>
<keyword evidence="3" id="KW-1185">Reference proteome</keyword>
<accession>A0A5N6JBL9</accession>
<protein>
    <submittedName>
        <fullName evidence="2">Uncharacterized protein</fullName>
    </submittedName>
</protein>
<dbReference type="AlphaFoldDB" id="A0A5N6JBL9"/>
<sequence length="59" mass="6893">MGHMAWHSAAVFPHLRTVLDFVLGLIHSLFGADVRRRIRRRKSFLAGLSWVPPKRSERR</sequence>
<evidence type="ECO:0000256" key="1">
    <source>
        <dbReference type="SAM" id="Phobius"/>
    </source>
</evidence>
<feature type="transmembrane region" description="Helical" evidence="1">
    <location>
        <begin position="12"/>
        <end position="32"/>
    </location>
</feature>
<dbReference type="EMBL" id="ML732778">
    <property type="protein sequence ID" value="KAB8276256.1"/>
    <property type="molecule type" value="Genomic_DNA"/>
</dbReference>